<dbReference type="Gene3D" id="3.40.50.300">
    <property type="entry name" value="P-loop containing nucleotide triphosphate hydrolases"/>
    <property type="match status" value="1"/>
</dbReference>
<dbReference type="GO" id="GO:0002953">
    <property type="term" value="F:5'-deoxynucleotidase activity"/>
    <property type="evidence" value="ECO:0007669"/>
    <property type="project" value="UniProtKB-EC"/>
</dbReference>
<dbReference type="GO" id="GO:0046872">
    <property type="term" value="F:metal ion binding"/>
    <property type="evidence" value="ECO:0007669"/>
    <property type="project" value="UniProtKB-KW"/>
</dbReference>
<evidence type="ECO:0000256" key="8">
    <source>
        <dbReference type="ARBA" id="ARBA00009999"/>
    </source>
</evidence>
<dbReference type="CDD" id="cd02021">
    <property type="entry name" value="GntK"/>
    <property type="match status" value="1"/>
</dbReference>
<comment type="cofactor">
    <cofactor evidence="3">
        <name>Co(2+)</name>
        <dbReference type="ChEBI" id="CHEBI:48828"/>
    </cofactor>
</comment>
<feature type="domain" description="HD/PDEase" evidence="20">
    <location>
        <begin position="32"/>
        <end position="150"/>
    </location>
</feature>
<evidence type="ECO:0000256" key="11">
    <source>
        <dbReference type="ARBA" id="ARBA00022723"/>
    </source>
</evidence>
<dbReference type="Gene3D" id="1.10.3210.10">
    <property type="entry name" value="Hypothetical protein af1432"/>
    <property type="match status" value="1"/>
</dbReference>
<comment type="similarity">
    <text evidence="8">Belongs to the HDDC2 family.</text>
</comment>
<evidence type="ECO:0000313" key="21">
    <source>
        <dbReference type="EMBL" id="GAA95320.1"/>
    </source>
</evidence>
<dbReference type="HOGENOM" id="CLU_696539_0_0_1"/>
<comment type="subunit">
    <text evidence="9">Homodimer.</text>
</comment>
<gene>
    <name evidence="21" type="primary">Mo01977</name>
    <name evidence="21" type="ORF">E5Q_01977</name>
</gene>
<evidence type="ECO:0000256" key="7">
    <source>
        <dbReference type="ARBA" id="ARBA00008420"/>
    </source>
</evidence>
<dbReference type="eggNOG" id="KOG3197">
    <property type="taxonomic scope" value="Eukaryota"/>
</dbReference>
<evidence type="ECO:0000256" key="6">
    <source>
        <dbReference type="ARBA" id="ARBA00004875"/>
    </source>
</evidence>
<comment type="catalytic activity">
    <reaction evidence="18 19">
        <text>D-gluconate + ATP = 6-phospho-D-gluconate + ADP + H(+)</text>
        <dbReference type="Rhea" id="RHEA:19433"/>
        <dbReference type="ChEBI" id="CHEBI:15378"/>
        <dbReference type="ChEBI" id="CHEBI:18391"/>
        <dbReference type="ChEBI" id="CHEBI:30616"/>
        <dbReference type="ChEBI" id="CHEBI:58759"/>
        <dbReference type="ChEBI" id="CHEBI:456216"/>
        <dbReference type="EC" id="2.7.1.12"/>
    </reaction>
</comment>
<evidence type="ECO:0000256" key="9">
    <source>
        <dbReference type="ARBA" id="ARBA00011738"/>
    </source>
</evidence>
<keyword evidence="12 19" id="KW-0547">Nucleotide-binding</keyword>
<dbReference type="SUPFAM" id="SSF109604">
    <property type="entry name" value="HD-domain/PDEase-like"/>
    <property type="match status" value="1"/>
</dbReference>
<dbReference type="InterPro" id="IPR006001">
    <property type="entry name" value="Therm_gnt_kin"/>
</dbReference>
<evidence type="ECO:0000256" key="4">
    <source>
        <dbReference type="ARBA" id="ARBA00001946"/>
    </source>
</evidence>
<dbReference type="STRING" id="764103.G7DXL0"/>
<keyword evidence="10 19" id="KW-0808">Transferase</keyword>
<dbReference type="InterPro" id="IPR027417">
    <property type="entry name" value="P-loop_NTPase"/>
</dbReference>
<evidence type="ECO:0000256" key="17">
    <source>
        <dbReference type="ARBA" id="ARBA00023285"/>
    </source>
</evidence>
<comment type="cofactor">
    <cofactor evidence="4">
        <name>Mg(2+)</name>
        <dbReference type="ChEBI" id="CHEBI:18420"/>
    </cofactor>
</comment>
<evidence type="ECO:0000256" key="19">
    <source>
        <dbReference type="RuleBase" id="RU363066"/>
    </source>
</evidence>
<keyword evidence="14" id="KW-0378">Hydrolase</keyword>
<keyword evidence="13 19" id="KW-0418">Kinase</keyword>
<evidence type="ECO:0000256" key="1">
    <source>
        <dbReference type="ARBA" id="ARBA00001638"/>
    </source>
</evidence>
<dbReference type="EMBL" id="BABT02000061">
    <property type="protein sequence ID" value="GAA95320.1"/>
    <property type="molecule type" value="Genomic_DNA"/>
</dbReference>
<dbReference type="GO" id="GO:0009159">
    <property type="term" value="P:deoxyribonucleoside monophosphate catabolic process"/>
    <property type="evidence" value="ECO:0007669"/>
    <property type="project" value="UniProtKB-ARBA"/>
</dbReference>
<dbReference type="InterPro" id="IPR039356">
    <property type="entry name" value="YfbR/HDDC2"/>
</dbReference>
<name>G7DXL0_MIXOS</name>
<comment type="cofactor">
    <cofactor evidence="2">
        <name>Mn(2+)</name>
        <dbReference type="ChEBI" id="CHEBI:29035"/>
    </cofactor>
</comment>
<evidence type="ECO:0000256" key="15">
    <source>
        <dbReference type="ARBA" id="ARBA00022840"/>
    </source>
</evidence>
<keyword evidence="11" id="KW-0479">Metal-binding</keyword>
<dbReference type="NCBIfam" id="TIGR01313">
    <property type="entry name" value="therm_gnt_kin"/>
    <property type="match status" value="1"/>
</dbReference>
<evidence type="ECO:0000256" key="12">
    <source>
        <dbReference type="ARBA" id="ARBA00022741"/>
    </source>
</evidence>
<dbReference type="GO" id="GO:0005737">
    <property type="term" value="C:cytoplasm"/>
    <property type="evidence" value="ECO:0007669"/>
    <property type="project" value="TreeGrafter"/>
</dbReference>
<reference evidence="21 22" key="2">
    <citation type="journal article" date="2012" name="Open Biol.">
        <title>Characteristics of nucleosomes and linker DNA regions on the genome of the basidiomycete Mixia osmundae revealed by mono- and dinucleosome mapping.</title>
        <authorList>
            <person name="Nishida H."/>
            <person name="Kondo S."/>
            <person name="Matsumoto T."/>
            <person name="Suzuki Y."/>
            <person name="Yoshikawa H."/>
            <person name="Taylor T.D."/>
            <person name="Sugiyama J."/>
        </authorList>
    </citation>
    <scope>NUCLEOTIDE SEQUENCE [LARGE SCALE GENOMIC DNA]</scope>
    <source>
        <strain evidence="22">CBS 9802 / IAM 14324 / JCM 22182 / KY 12970</strain>
    </source>
</reference>
<accession>G7DXL0</accession>
<evidence type="ECO:0000256" key="14">
    <source>
        <dbReference type="ARBA" id="ARBA00022801"/>
    </source>
</evidence>
<dbReference type="FunFam" id="1.10.3210.10:FF:000011">
    <property type="entry name" value="HD domain-containing protein 2"/>
    <property type="match status" value="1"/>
</dbReference>
<comment type="catalytic activity">
    <reaction evidence="1">
        <text>a 2'-deoxyribonucleoside 5'-phosphate + H2O = a 2'-deoxyribonucleoside + phosphate</text>
        <dbReference type="Rhea" id="RHEA:36167"/>
        <dbReference type="ChEBI" id="CHEBI:15377"/>
        <dbReference type="ChEBI" id="CHEBI:18274"/>
        <dbReference type="ChEBI" id="CHEBI:43474"/>
        <dbReference type="ChEBI" id="CHEBI:65317"/>
        <dbReference type="EC" id="3.1.3.89"/>
    </reaction>
</comment>
<dbReference type="GO" id="GO:0046316">
    <property type="term" value="F:gluconokinase activity"/>
    <property type="evidence" value="ECO:0007669"/>
    <property type="project" value="UniProtKB-EC"/>
</dbReference>
<dbReference type="Pfam" id="PF13671">
    <property type="entry name" value="AAA_33"/>
    <property type="match status" value="1"/>
</dbReference>
<keyword evidence="15 19" id="KW-0067">ATP-binding</keyword>
<dbReference type="PANTHER" id="PTHR11845:SF13">
    <property type="entry name" value="5'-DEOXYNUCLEOTIDASE HDDC2"/>
    <property type="match status" value="1"/>
</dbReference>
<evidence type="ECO:0000313" key="22">
    <source>
        <dbReference type="Proteomes" id="UP000009131"/>
    </source>
</evidence>
<dbReference type="OrthoDB" id="10254258at2759"/>
<reference evidence="21 22" key="1">
    <citation type="journal article" date="2011" name="J. Gen. Appl. Microbiol.">
        <title>Draft genome sequencing of the enigmatic basidiomycete Mixia osmundae.</title>
        <authorList>
            <person name="Nishida H."/>
            <person name="Nagatsuka Y."/>
            <person name="Sugiyama J."/>
        </authorList>
    </citation>
    <scope>NUCLEOTIDE SEQUENCE [LARGE SCALE GENOMIC DNA]</scope>
    <source>
        <strain evidence="22">CBS 9802 / IAM 14324 / JCM 22182 / KY 12970</strain>
    </source>
</reference>
<comment type="function">
    <text evidence="5">Catalyzes the dephosphorylation of the nucleoside 5'-monophosphates deoxyadenosine monophosphate (dAMP), deoxycytidine monophosphate (dCMP), deoxyguanosine monophosphate (dGMP) and deoxythymidine monophosphate (dTMP).</text>
</comment>
<evidence type="ECO:0000256" key="16">
    <source>
        <dbReference type="ARBA" id="ARBA00022842"/>
    </source>
</evidence>
<evidence type="ECO:0000256" key="2">
    <source>
        <dbReference type="ARBA" id="ARBA00001936"/>
    </source>
</evidence>
<keyword evidence="17" id="KW-0170">Cobalt</keyword>
<dbReference type="RefSeq" id="XP_014569818.1">
    <property type="nucleotide sequence ID" value="XM_014714332.1"/>
</dbReference>
<dbReference type="InterPro" id="IPR006674">
    <property type="entry name" value="HD_domain"/>
</dbReference>
<evidence type="ECO:0000259" key="20">
    <source>
        <dbReference type="SMART" id="SM00471"/>
    </source>
</evidence>
<evidence type="ECO:0000256" key="5">
    <source>
        <dbReference type="ARBA" id="ARBA00004074"/>
    </source>
</evidence>
<dbReference type="EC" id="2.7.1.12" evidence="19"/>
<keyword evidence="16" id="KW-0460">Magnesium</keyword>
<dbReference type="eggNOG" id="KOG3354">
    <property type="taxonomic scope" value="Eukaryota"/>
</dbReference>
<dbReference type="GO" id="GO:0005975">
    <property type="term" value="P:carbohydrate metabolic process"/>
    <property type="evidence" value="ECO:0007669"/>
    <property type="project" value="InterPro"/>
</dbReference>
<dbReference type="GO" id="GO:0005524">
    <property type="term" value="F:ATP binding"/>
    <property type="evidence" value="ECO:0007669"/>
    <property type="project" value="UniProtKB-KW"/>
</dbReference>
<dbReference type="PANTHER" id="PTHR11845">
    <property type="entry name" value="5'-DEOXYNUCLEOTIDASE HDDC2"/>
    <property type="match status" value="1"/>
</dbReference>
<comment type="caution">
    <text evidence="21">The sequence shown here is derived from an EMBL/GenBank/DDBJ whole genome shotgun (WGS) entry which is preliminary data.</text>
</comment>
<keyword evidence="22" id="KW-1185">Reference proteome</keyword>
<comment type="pathway">
    <text evidence="6 19">Carbohydrate acid metabolism; D-gluconate degradation.</text>
</comment>
<dbReference type="SMART" id="SM00471">
    <property type="entry name" value="HDc"/>
    <property type="match status" value="1"/>
</dbReference>
<evidence type="ECO:0000256" key="13">
    <source>
        <dbReference type="ARBA" id="ARBA00022777"/>
    </source>
</evidence>
<dbReference type="InParanoid" id="G7DXL0"/>
<dbReference type="UniPathway" id="UPA00792"/>
<sequence>MSASSGRLQLFHTLERLKTQKRTGWVREQLERPESIADHMYRMAVLALLSEDIQLDIAKCVLLAVVHDLAEAEAGDITPFDGISRDEKQNLEAKAMDHMLRELLPADSHASKRIMALWQEYEDATTPEARFVKDLDRVEMALQAVEYERDQTRILQPFLEASVPKIQHAEVRGWADDLMAERDELWRKRDRLSEIRPVSTISPKSQGRSQRSLIIVMGVSGSGKSTIGRGIANELKATFIDGDDLHSPEHVKKMANGQPLTDEDRLPWLHKIRETASQVLGEASHQSLVCIACSALKQSYRDILRGSADEHPIDLKTYFVYCKGSQALLQERISKREGHFMHAHMLQSQLDTLEEPSANEDETHGVVIVDIDQSPEAITTAAVSQIVALLDLKQSL</sequence>
<dbReference type="AlphaFoldDB" id="G7DXL0"/>
<evidence type="ECO:0000256" key="10">
    <source>
        <dbReference type="ARBA" id="ARBA00022679"/>
    </source>
</evidence>
<dbReference type="InterPro" id="IPR003607">
    <property type="entry name" value="HD/PDEase_dom"/>
</dbReference>
<dbReference type="Proteomes" id="UP000009131">
    <property type="component" value="Unassembled WGS sequence"/>
</dbReference>
<comment type="similarity">
    <text evidence="7 19">Belongs to the gluconokinase GntK/GntV family.</text>
</comment>
<organism evidence="21 22">
    <name type="scientific">Mixia osmundae (strain CBS 9802 / IAM 14324 / JCM 22182 / KY 12970)</name>
    <dbReference type="NCBI Taxonomy" id="764103"/>
    <lineage>
        <taxon>Eukaryota</taxon>
        <taxon>Fungi</taxon>
        <taxon>Dikarya</taxon>
        <taxon>Basidiomycota</taxon>
        <taxon>Pucciniomycotina</taxon>
        <taxon>Mixiomycetes</taxon>
        <taxon>Mixiales</taxon>
        <taxon>Mixiaceae</taxon>
        <taxon>Mixia</taxon>
    </lineage>
</organism>
<protein>
    <recommendedName>
        <fullName evidence="19">Gluconokinase</fullName>
        <ecNumber evidence="19">2.7.1.12</ecNumber>
    </recommendedName>
</protein>
<evidence type="ECO:0000256" key="3">
    <source>
        <dbReference type="ARBA" id="ARBA00001941"/>
    </source>
</evidence>
<dbReference type="FunFam" id="3.40.50.300:FF:000522">
    <property type="entry name" value="Gluconokinase"/>
    <property type="match status" value="1"/>
</dbReference>
<proteinExistence type="inferred from homology"/>
<dbReference type="SUPFAM" id="SSF52540">
    <property type="entry name" value="P-loop containing nucleoside triphosphate hydrolases"/>
    <property type="match status" value="1"/>
</dbReference>
<dbReference type="Pfam" id="PF13023">
    <property type="entry name" value="HD_3"/>
    <property type="match status" value="1"/>
</dbReference>
<evidence type="ECO:0000256" key="18">
    <source>
        <dbReference type="ARBA" id="ARBA00048090"/>
    </source>
</evidence>